<dbReference type="AlphaFoldDB" id="A0A4S8JTF2"/>
<evidence type="ECO:0000313" key="4">
    <source>
        <dbReference type="Proteomes" id="UP000317650"/>
    </source>
</evidence>
<name>A0A4S8JTF2_MUSBA</name>
<keyword evidence="4" id="KW-1185">Reference proteome</keyword>
<reference evidence="3 4" key="1">
    <citation type="journal article" date="2019" name="Nat. Plants">
        <title>Genome sequencing of Musa balbisiana reveals subgenome evolution and function divergence in polyploid bananas.</title>
        <authorList>
            <person name="Yao X."/>
        </authorList>
    </citation>
    <scope>NUCLEOTIDE SEQUENCE [LARGE SCALE GENOMIC DNA]</scope>
    <source>
        <strain evidence="4">cv. DH-PKW</strain>
        <tissue evidence="3">Leaves</tissue>
    </source>
</reference>
<proteinExistence type="inferred from homology"/>
<accession>A0A4S8JTF2</accession>
<evidence type="ECO:0000256" key="1">
    <source>
        <dbReference type="ARBA" id="ARBA00034773"/>
    </source>
</evidence>
<dbReference type="Pfam" id="PF04520">
    <property type="entry name" value="Senescence_reg"/>
    <property type="match status" value="1"/>
</dbReference>
<dbReference type="EMBL" id="PYDT01000003">
    <property type="protein sequence ID" value="THU65432.1"/>
    <property type="molecule type" value="Genomic_DNA"/>
</dbReference>
<evidence type="ECO:0000313" key="3">
    <source>
        <dbReference type="EMBL" id="THU65432.1"/>
    </source>
</evidence>
<feature type="compositionally biased region" description="Basic and acidic residues" evidence="2">
    <location>
        <begin position="66"/>
        <end position="75"/>
    </location>
</feature>
<feature type="compositionally biased region" description="Basic residues" evidence="2">
    <location>
        <begin position="1"/>
        <end position="15"/>
    </location>
</feature>
<evidence type="ECO:0000256" key="2">
    <source>
        <dbReference type="SAM" id="MobiDB-lite"/>
    </source>
</evidence>
<gene>
    <name evidence="3" type="ORF">C4D60_Mb05t03550</name>
</gene>
<dbReference type="GO" id="GO:0010150">
    <property type="term" value="P:leaf senescence"/>
    <property type="evidence" value="ECO:0007669"/>
    <property type="project" value="UniProtKB-ARBA"/>
</dbReference>
<dbReference type="Proteomes" id="UP000317650">
    <property type="component" value="Chromosome 5"/>
</dbReference>
<feature type="region of interest" description="Disordered" evidence="2">
    <location>
        <begin position="1"/>
        <end position="83"/>
    </location>
</feature>
<protein>
    <recommendedName>
        <fullName evidence="5">Senescence regulator</fullName>
    </recommendedName>
</protein>
<dbReference type="PANTHER" id="PTHR46525:SF2">
    <property type="entry name" value="EMB|CAB72159.1"/>
    <property type="match status" value="1"/>
</dbReference>
<comment type="similarity">
    <text evidence="1">Belongs to the senescence regulator S40 family.</text>
</comment>
<dbReference type="InterPro" id="IPR007608">
    <property type="entry name" value="Senescence_reg_S40"/>
</dbReference>
<comment type="caution">
    <text evidence="3">The sequence shown here is derived from an EMBL/GenBank/DDBJ whole genome shotgun (WGS) entry which is preliminary data.</text>
</comment>
<organism evidence="3 4">
    <name type="scientific">Musa balbisiana</name>
    <name type="common">Banana</name>
    <dbReference type="NCBI Taxonomy" id="52838"/>
    <lineage>
        <taxon>Eukaryota</taxon>
        <taxon>Viridiplantae</taxon>
        <taxon>Streptophyta</taxon>
        <taxon>Embryophyta</taxon>
        <taxon>Tracheophyta</taxon>
        <taxon>Spermatophyta</taxon>
        <taxon>Magnoliopsida</taxon>
        <taxon>Liliopsida</taxon>
        <taxon>Zingiberales</taxon>
        <taxon>Musaceae</taxon>
        <taxon>Musa</taxon>
    </lineage>
</organism>
<evidence type="ECO:0008006" key="5">
    <source>
        <dbReference type="Google" id="ProtNLM"/>
    </source>
</evidence>
<dbReference type="PANTHER" id="PTHR46525">
    <property type="entry name" value="EMB|CAB72159.1"/>
    <property type="match status" value="1"/>
</dbReference>
<sequence length="168" mass="18569">MAGRSHHHATKHAAHRLLSESATTGFHDSDEFTESDVWGCPVEPAPRQAEPRGRAIPSFRPSARGRKADGQRGDRVPPASLPVNIPDWSKILGNCANSHGKNSSGFWEEEEAGYGDELDGRRMVPPHELLWRSRAASMSVHEGIGRTLKGRDLSRVRNAVWQITGFED</sequence>